<dbReference type="AlphaFoldDB" id="A0AAV4TY51"/>
<sequence length="197" mass="22571">MWFEMSDFTPHLEEMLKACSSLEDLHSSIRFDLTVLRKCPKLRSVRMHFKPKQPWSDILDVDDGVMQSRKCLEVLSCCKDSTIKAASDDIEILMRHCPLLLSMGNVETSKPLAHIYRAVTLNSVMSLVLPRALVRRILPNQSLLLYCNWVETDTFFVSGWCMIRDAIRQAPLLEELRIEVRTGRSIPFLKSLGSSNS</sequence>
<reference evidence="1 2" key="1">
    <citation type="submission" date="2021-06" db="EMBL/GenBank/DDBJ databases">
        <title>Caerostris extrusa draft genome.</title>
        <authorList>
            <person name="Kono N."/>
            <person name="Arakawa K."/>
        </authorList>
    </citation>
    <scope>NUCLEOTIDE SEQUENCE [LARGE SCALE GENOMIC DNA]</scope>
</reference>
<name>A0AAV4TY51_CAEEX</name>
<dbReference type="Proteomes" id="UP001054945">
    <property type="component" value="Unassembled WGS sequence"/>
</dbReference>
<accession>A0AAV4TY51</accession>
<evidence type="ECO:0000313" key="1">
    <source>
        <dbReference type="EMBL" id="GIY49308.1"/>
    </source>
</evidence>
<keyword evidence="2" id="KW-1185">Reference proteome</keyword>
<proteinExistence type="predicted"/>
<dbReference type="EMBL" id="BPLR01011818">
    <property type="protein sequence ID" value="GIY49308.1"/>
    <property type="molecule type" value="Genomic_DNA"/>
</dbReference>
<evidence type="ECO:0000313" key="2">
    <source>
        <dbReference type="Proteomes" id="UP001054945"/>
    </source>
</evidence>
<comment type="caution">
    <text evidence="1">The sequence shown here is derived from an EMBL/GenBank/DDBJ whole genome shotgun (WGS) entry which is preliminary data.</text>
</comment>
<gene>
    <name evidence="1" type="primary">AVEN_47083_1</name>
    <name evidence="1" type="ORF">CEXT_604241</name>
</gene>
<protein>
    <submittedName>
        <fullName evidence="1">Uncharacterized protein</fullName>
    </submittedName>
</protein>
<organism evidence="1 2">
    <name type="scientific">Caerostris extrusa</name>
    <name type="common">Bark spider</name>
    <name type="synonym">Caerostris bankana</name>
    <dbReference type="NCBI Taxonomy" id="172846"/>
    <lineage>
        <taxon>Eukaryota</taxon>
        <taxon>Metazoa</taxon>
        <taxon>Ecdysozoa</taxon>
        <taxon>Arthropoda</taxon>
        <taxon>Chelicerata</taxon>
        <taxon>Arachnida</taxon>
        <taxon>Araneae</taxon>
        <taxon>Araneomorphae</taxon>
        <taxon>Entelegynae</taxon>
        <taxon>Araneoidea</taxon>
        <taxon>Araneidae</taxon>
        <taxon>Caerostris</taxon>
    </lineage>
</organism>